<reference evidence="2 3" key="1">
    <citation type="journal article" date="2019" name="Int. J. Syst. Evol. Microbiol.">
        <title>The Global Catalogue of Microorganisms (GCM) 10K type strain sequencing project: providing services to taxonomists for standard genome sequencing and annotation.</title>
        <authorList>
            <consortium name="The Broad Institute Genomics Platform"/>
            <consortium name="The Broad Institute Genome Sequencing Center for Infectious Disease"/>
            <person name="Wu L."/>
            <person name="Ma J."/>
        </authorList>
    </citation>
    <scope>NUCLEOTIDE SEQUENCE [LARGE SCALE GENOMIC DNA]</scope>
    <source>
        <strain evidence="2 3">JCM 15089</strain>
    </source>
</reference>
<name>A0ABN1FBD2_9PROT</name>
<protein>
    <submittedName>
        <fullName evidence="2">SIMPL domain-containing protein</fullName>
    </submittedName>
</protein>
<organism evidence="2 3">
    <name type="scientific">Rhizomicrobium electricum</name>
    <dbReference type="NCBI Taxonomy" id="480070"/>
    <lineage>
        <taxon>Bacteria</taxon>
        <taxon>Pseudomonadati</taxon>
        <taxon>Pseudomonadota</taxon>
        <taxon>Alphaproteobacteria</taxon>
        <taxon>Micropepsales</taxon>
        <taxon>Micropepsaceae</taxon>
        <taxon>Rhizomicrobium</taxon>
    </lineage>
</organism>
<keyword evidence="1" id="KW-0732">Signal</keyword>
<evidence type="ECO:0000313" key="3">
    <source>
        <dbReference type="Proteomes" id="UP001499951"/>
    </source>
</evidence>
<dbReference type="Gene3D" id="3.30.70.2970">
    <property type="entry name" value="Protein of unknown function (DUF541), domain 2"/>
    <property type="match status" value="1"/>
</dbReference>
<dbReference type="RefSeq" id="WP_166937414.1">
    <property type="nucleotide sequence ID" value="NZ_BAAADD010000013.1"/>
</dbReference>
<dbReference type="InterPro" id="IPR052022">
    <property type="entry name" value="26kDa_periplasmic_antigen"/>
</dbReference>
<sequence length="234" mass="23684">MKHLAVSVLALILAAPALAAAPQDQVPPRTLTVTGTGIAKAAPDEASFSTGVVSQGPTAGAALAANTKAMNAVIATLKRQGVPDKAIQTSNLSLNPQYQACKPNMACPQKIVGYEVANTVTVTIGLDKAGAALDALVASGANRVDGIGFAIHDEKPLLAEARAEAVKEAIAKAEAYAKSAGVSLGPILSIQEGGVSAPQPINMAMGYRLKAAAVPLEGGEEKLAATVSITWEIK</sequence>
<feature type="chain" id="PRO_5045197633" evidence="1">
    <location>
        <begin position="20"/>
        <end position="234"/>
    </location>
</feature>
<proteinExistence type="predicted"/>
<feature type="signal peptide" evidence="1">
    <location>
        <begin position="1"/>
        <end position="19"/>
    </location>
</feature>
<dbReference type="InterPro" id="IPR007497">
    <property type="entry name" value="SIMPL/DUF541"/>
</dbReference>
<dbReference type="PANTHER" id="PTHR34387:SF1">
    <property type="entry name" value="PERIPLASMIC IMMUNOGENIC PROTEIN"/>
    <property type="match status" value="1"/>
</dbReference>
<dbReference type="Pfam" id="PF04402">
    <property type="entry name" value="SIMPL"/>
    <property type="match status" value="1"/>
</dbReference>
<dbReference type="EMBL" id="BAAADD010000013">
    <property type="protein sequence ID" value="GAA0587102.1"/>
    <property type="molecule type" value="Genomic_DNA"/>
</dbReference>
<evidence type="ECO:0000256" key="1">
    <source>
        <dbReference type="SAM" id="SignalP"/>
    </source>
</evidence>
<comment type="caution">
    <text evidence="2">The sequence shown here is derived from an EMBL/GenBank/DDBJ whole genome shotgun (WGS) entry which is preliminary data.</text>
</comment>
<keyword evidence="3" id="KW-1185">Reference proteome</keyword>
<evidence type="ECO:0000313" key="2">
    <source>
        <dbReference type="EMBL" id="GAA0587102.1"/>
    </source>
</evidence>
<dbReference type="Gene3D" id="3.30.110.170">
    <property type="entry name" value="Protein of unknown function (DUF541), domain 1"/>
    <property type="match status" value="1"/>
</dbReference>
<accession>A0ABN1FBD2</accession>
<dbReference type="Proteomes" id="UP001499951">
    <property type="component" value="Unassembled WGS sequence"/>
</dbReference>
<gene>
    <name evidence="2" type="ORF">GCM10008942_40160</name>
</gene>
<dbReference type="PANTHER" id="PTHR34387">
    <property type="entry name" value="SLR1258 PROTEIN"/>
    <property type="match status" value="1"/>
</dbReference>